<evidence type="ECO:0000259" key="2">
    <source>
        <dbReference type="SMART" id="SM00458"/>
    </source>
</evidence>
<feature type="domain" description="Ricin B lectin" evidence="2">
    <location>
        <begin position="44"/>
        <end position="151"/>
    </location>
</feature>
<evidence type="ECO:0000256" key="1">
    <source>
        <dbReference type="SAM" id="SignalP"/>
    </source>
</evidence>
<dbReference type="RefSeq" id="WP_040541562.1">
    <property type="nucleotide sequence ID" value="NZ_SHNP01000003.1"/>
</dbReference>
<organism evidence="3 4">
    <name type="scientific">Candidatus Seongchinamella marina</name>
    <dbReference type="NCBI Taxonomy" id="2518990"/>
    <lineage>
        <taxon>Bacteria</taxon>
        <taxon>Pseudomonadati</taxon>
        <taxon>Pseudomonadota</taxon>
        <taxon>Gammaproteobacteria</taxon>
        <taxon>Cellvibrionales</taxon>
        <taxon>Halieaceae</taxon>
        <taxon>Seongchinamella</taxon>
    </lineage>
</organism>
<feature type="signal peptide" evidence="1">
    <location>
        <begin position="1"/>
        <end position="20"/>
    </location>
</feature>
<keyword evidence="1" id="KW-0732">Signal</keyword>
<gene>
    <name evidence="3" type="ORF">EYC87_10870</name>
</gene>
<proteinExistence type="predicted"/>
<accession>A0ABT3SVR5</accession>
<comment type="caution">
    <text evidence="3">The sequence shown here is derived from an EMBL/GenBank/DDBJ whole genome shotgun (WGS) entry which is preliminary data.</text>
</comment>
<dbReference type="InterPro" id="IPR000772">
    <property type="entry name" value="Ricin_B_lectin"/>
</dbReference>
<dbReference type="SUPFAM" id="SSF50370">
    <property type="entry name" value="Ricin B-like lectins"/>
    <property type="match status" value="1"/>
</dbReference>
<protein>
    <recommendedName>
        <fullName evidence="2">Ricin B lectin domain-containing protein</fullName>
    </recommendedName>
</protein>
<evidence type="ECO:0000313" key="4">
    <source>
        <dbReference type="Proteomes" id="UP001143307"/>
    </source>
</evidence>
<evidence type="ECO:0000313" key="3">
    <source>
        <dbReference type="EMBL" id="MCX2974082.1"/>
    </source>
</evidence>
<sequence length="151" mass="16409">MKRIILFSTIAFVCIAPTQAVDFNTDALKSMQEEGHAIVAEAEAPRVYKASNGQCLAFSASALILANCNGKKNQTWSLDGNNRLLAANGKCAGGSHLKACDNSKPQKWKYDSSRRLMNQAKKCLQPEGNPPQKGARVVAANCNKSARQIWK</sequence>
<dbReference type="SMART" id="SM00458">
    <property type="entry name" value="RICIN"/>
    <property type="match status" value="1"/>
</dbReference>
<dbReference type="EMBL" id="SHNP01000003">
    <property type="protein sequence ID" value="MCX2974082.1"/>
    <property type="molecule type" value="Genomic_DNA"/>
</dbReference>
<dbReference type="Proteomes" id="UP001143307">
    <property type="component" value="Unassembled WGS sequence"/>
</dbReference>
<feature type="chain" id="PRO_5047137209" description="Ricin B lectin domain-containing protein" evidence="1">
    <location>
        <begin position="21"/>
        <end position="151"/>
    </location>
</feature>
<dbReference type="PROSITE" id="PS50231">
    <property type="entry name" value="RICIN_B_LECTIN"/>
    <property type="match status" value="1"/>
</dbReference>
<keyword evidence="4" id="KW-1185">Reference proteome</keyword>
<dbReference type="InterPro" id="IPR035992">
    <property type="entry name" value="Ricin_B-like_lectins"/>
</dbReference>
<reference evidence="3" key="1">
    <citation type="submission" date="2019-02" db="EMBL/GenBank/DDBJ databases">
        <authorList>
            <person name="Li S.-H."/>
        </authorList>
    </citation>
    <scope>NUCLEOTIDE SEQUENCE</scope>
    <source>
        <strain evidence="3">IMCC8485</strain>
    </source>
</reference>
<name>A0ABT3SVR5_9GAMM</name>
<dbReference type="Gene3D" id="2.80.10.50">
    <property type="match status" value="1"/>
</dbReference>
<dbReference type="Pfam" id="PF00652">
    <property type="entry name" value="Ricin_B_lectin"/>
    <property type="match status" value="1"/>
</dbReference>